<feature type="domain" description="Ig-like" evidence="1">
    <location>
        <begin position="1335"/>
        <end position="1426"/>
    </location>
</feature>
<dbReference type="Pfam" id="PF25778">
    <property type="entry name" value="DUF7948"/>
    <property type="match status" value="1"/>
</dbReference>
<dbReference type="InterPro" id="IPR003598">
    <property type="entry name" value="Ig_sub2"/>
</dbReference>
<dbReference type="InterPro" id="IPR007110">
    <property type="entry name" value="Ig-like_dom"/>
</dbReference>
<dbReference type="SUPFAM" id="SSF48726">
    <property type="entry name" value="Immunoglobulin"/>
    <property type="match status" value="1"/>
</dbReference>
<dbReference type="SMART" id="SM00409">
    <property type="entry name" value="IG"/>
    <property type="match status" value="1"/>
</dbReference>
<dbReference type="InterPro" id="IPR045829">
    <property type="entry name" value="PKD_6"/>
</dbReference>
<gene>
    <name evidence="2" type="ORF">J3U88_28595</name>
</gene>
<dbReference type="Proteomes" id="UP000664417">
    <property type="component" value="Unassembled WGS sequence"/>
</dbReference>
<dbReference type="SUPFAM" id="SSF63829">
    <property type="entry name" value="Calcium-dependent phosphotriesterase"/>
    <property type="match status" value="1"/>
</dbReference>
<dbReference type="PROSITE" id="PS00018">
    <property type="entry name" value="EF_HAND_1"/>
    <property type="match status" value="1"/>
</dbReference>
<dbReference type="InterPro" id="IPR036179">
    <property type="entry name" value="Ig-like_dom_sf"/>
</dbReference>
<dbReference type="InterPro" id="IPR057708">
    <property type="entry name" value="DUF7948"/>
</dbReference>
<dbReference type="PROSITE" id="PS50835">
    <property type="entry name" value="IG_LIKE"/>
    <property type="match status" value="1"/>
</dbReference>
<dbReference type="InterPro" id="IPR011042">
    <property type="entry name" value="6-blade_b-propeller_TolB-like"/>
</dbReference>
<dbReference type="InterPro" id="IPR010620">
    <property type="entry name" value="SBBP_repeat"/>
</dbReference>
<dbReference type="SMART" id="SM00408">
    <property type="entry name" value="IGc2"/>
    <property type="match status" value="1"/>
</dbReference>
<dbReference type="Gene3D" id="2.60.40.10">
    <property type="entry name" value="Immunoglobulins"/>
    <property type="match status" value="1"/>
</dbReference>
<dbReference type="InterPro" id="IPR052918">
    <property type="entry name" value="Motility_Chemotaxis_Reg"/>
</dbReference>
<dbReference type="InterPro" id="IPR003599">
    <property type="entry name" value="Ig_sub"/>
</dbReference>
<evidence type="ECO:0000259" key="1">
    <source>
        <dbReference type="PROSITE" id="PS50835"/>
    </source>
</evidence>
<dbReference type="PANTHER" id="PTHR35580:SF1">
    <property type="entry name" value="PHYTASE-LIKE DOMAIN-CONTAINING PROTEIN"/>
    <property type="match status" value="1"/>
</dbReference>
<accession>A0A8J7QK63</accession>
<reference evidence="2" key="1">
    <citation type="submission" date="2021-03" db="EMBL/GenBank/DDBJ databases">
        <authorList>
            <person name="Wang G."/>
        </authorList>
    </citation>
    <scope>NUCLEOTIDE SEQUENCE</scope>
    <source>
        <strain evidence="2">KCTC 12899</strain>
    </source>
</reference>
<dbReference type="Pfam" id="PF13927">
    <property type="entry name" value="Ig_3"/>
    <property type="match status" value="1"/>
</dbReference>
<dbReference type="Pfam" id="PF19408">
    <property type="entry name" value="PKD_6"/>
    <property type="match status" value="2"/>
</dbReference>
<proteinExistence type="predicted"/>
<keyword evidence="3" id="KW-1185">Reference proteome</keyword>
<organism evidence="2 3">
    <name type="scientific">Acanthopleuribacter pedis</name>
    <dbReference type="NCBI Taxonomy" id="442870"/>
    <lineage>
        <taxon>Bacteria</taxon>
        <taxon>Pseudomonadati</taxon>
        <taxon>Acidobacteriota</taxon>
        <taxon>Holophagae</taxon>
        <taxon>Acanthopleuribacterales</taxon>
        <taxon>Acanthopleuribacteraceae</taxon>
        <taxon>Acanthopleuribacter</taxon>
    </lineage>
</organism>
<name>A0A8J7QK63_9BACT</name>
<evidence type="ECO:0000313" key="2">
    <source>
        <dbReference type="EMBL" id="MBO1322466.1"/>
    </source>
</evidence>
<evidence type="ECO:0000313" key="3">
    <source>
        <dbReference type="Proteomes" id="UP000664417"/>
    </source>
</evidence>
<comment type="caution">
    <text evidence="2">The sequence shown here is derived from an EMBL/GenBank/DDBJ whole genome shotgun (WGS) entry which is preliminary data.</text>
</comment>
<dbReference type="EMBL" id="JAFREP010000037">
    <property type="protein sequence ID" value="MBO1322466.1"/>
    <property type="molecule type" value="Genomic_DNA"/>
</dbReference>
<dbReference type="RefSeq" id="WP_207862439.1">
    <property type="nucleotide sequence ID" value="NZ_JAFREP010000037.1"/>
</dbReference>
<dbReference type="InterPro" id="IPR018247">
    <property type="entry name" value="EF_Hand_1_Ca_BS"/>
</dbReference>
<dbReference type="Pfam" id="PF06739">
    <property type="entry name" value="SBBP"/>
    <property type="match status" value="3"/>
</dbReference>
<dbReference type="InterPro" id="IPR013783">
    <property type="entry name" value="Ig-like_fold"/>
</dbReference>
<sequence length="1573" mass="165016">MIKSLFSIILALALAFANLFGGNSPIPSESSLHRFNTTPTNFIPNQRHHKTGKPLVSDEAVVAFLQTRQGRVLFTPTGAYMAAPGVATGKSYGMKEETESLPTRKTVVFKAGFAKDLIAKRRLTPRLSNPAGTVNFFIGPPENWRTQIRTYGELVYEQVWEGVSVVYQGRMQGLAMRVEVAAHADPSNIALQMGSTPTVDEAGALRVTREGAEMVFSKPTASQIIQGQRVPVNVAYRVLPSGSVGFSLEHYNPEASLTIHPQITWSTLLGGEGGDGTEESRGIAVDSQGHAYLTGSSPNADFPVVTGAYDESWNGAHDVFVTKFNQTGTDLVYATFLGGTSIDQGFAIALDEVGNATVVGRTYSNDFPTTQAAVDRTFGGVTEAFVFQLNASGDTLNFSTLLGGDTEDHGFGVAHDAERNVYVTGETFSQNFPTTDGAYNETNLGFGHAYVCKLNATGSLMVYSTLIGGNSTASARSIFVNHRGEAYIAGLTADSTFPTTAGAITTTFAGERDGFVSKLNATGSALVYSTFLGGSSEDNASAVFVDNSDHAYVTGTTSSSDFPTTVGSFDPSFNGATDGFVVKLNSNGSAFLYATFLGSFGNDIGNDIVVDTEGQAYITGETSSSGFPVTDQAYDTTYNGSSDAYVAKLNPSGALLTYASFLGGSSEDRAAAVAIDPAGNAYVTGLTRSTRFPTTPGAFDRAYSGNSNLFLSKIQSGGDTLAFSTFFGGSGRDFLQDLAVDGAGNAYLTGSVQSNSFPTTDGVFSQQYAGNRDVHITKVDASGSTLLYATYMGGPGTEAGTGIAIDLDGNAYVTGVTDSGAFPTTPGAFDISFNGLDDVFVTKLNSTGSSLLYSTFLGGFDTEWAFDLALDNLGHAYVVGLTPGQNFPITPGAYDETYNGFFDGFVSKLNPTGSALVYSTFLGGSSRDELISVDLTSDGEAIVTGQTRSYDYPTIANGFDTSYNGGLDVVVSKLNSMGSDLIFSTFLGGMQDDAVRKITLDANGNSYVCGITFSSDFPTTQGAFNNTYSGNQEGYVTKLSSDGNRLSYSTFLGDTGNDIVYGIAVGTGGEATLTGSTSSVNFPTTVGSFDESHNGGLDAFVARLDPRGEALLYGTFLGGENRDSGFGIVLDQSENPLIIGHTNSLLFPTSDDAFDQTLGGNGDGFVAKLCLFLPEQPAAILGVDNPCPGEHGLVYSTTPVPGATRYRWTVPEGAMITAGWGTPTVTVRMGSRPGHITVAGENLCGPGPAISLAVTPATLPPQPGAITGANTICADDDDFSFRVEEITGATGYLWSVPEGAVITSGQGTATVTVIFGPHVGLVSVAAENACGWGPPQTLEVRLLQNETVSVVPALVTLCPGESARLTATSAGSPTLSYQWFKDNLPLSGQTKAILVLDAVTDEDTGAYHCHITGACGTAATEPARLSINPLRDVIVVPGSQSLGLTLPEFDIALACIVDADVAWRAIPSTQLVLNGTGVTLNPPPPITTRIEVTVTDPATAQQTRANAWLLVANESGFEDANHDGCNNIADLWELTPFWRQAFENDPDGSGFIDVRDLLYLNLGDPFPCPITKP</sequence>
<dbReference type="PANTHER" id="PTHR35580">
    <property type="entry name" value="CELL SURFACE GLYCOPROTEIN (S-LAYER PROTEIN)-LIKE PROTEIN"/>
    <property type="match status" value="1"/>
</dbReference>
<dbReference type="Gene3D" id="2.120.10.30">
    <property type="entry name" value="TolB, C-terminal domain"/>
    <property type="match status" value="1"/>
</dbReference>
<protein>
    <submittedName>
        <fullName evidence="2">SBBP repeat-containing protein</fullName>
    </submittedName>
</protein>